<dbReference type="Pfam" id="PF12059">
    <property type="entry name" value="DUF3540"/>
    <property type="match status" value="1"/>
</dbReference>
<evidence type="ECO:0000313" key="2">
    <source>
        <dbReference type="Proteomes" id="UP000525298"/>
    </source>
</evidence>
<protein>
    <submittedName>
        <fullName evidence="1">Uncharacterized protein</fullName>
    </submittedName>
</protein>
<evidence type="ECO:0000313" key="1">
    <source>
        <dbReference type="EMBL" id="MBA2880276.1"/>
    </source>
</evidence>
<dbReference type="InterPro" id="IPR021927">
    <property type="entry name" value="DUF3540"/>
</dbReference>
<gene>
    <name evidence="1" type="ORF">HNR65_000583</name>
</gene>
<dbReference type="EMBL" id="JACDUS010000001">
    <property type="protein sequence ID" value="MBA2880276.1"/>
    <property type="molecule type" value="Genomic_DNA"/>
</dbReference>
<dbReference type="RefSeq" id="WP_181549925.1">
    <property type="nucleotide sequence ID" value="NZ_JACDUS010000001.1"/>
</dbReference>
<proteinExistence type="predicted"/>
<dbReference type="Proteomes" id="UP000525298">
    <property type="component" value="Unassembled WGS sequence"/>
</dbReference>
<dbReference type="AlphaFoldDB" id="A0A7W0C6X2"/>
<reference evidence="1 2" key="1">
    <citation type="submission" date="2020-07" db="EMBL/GenBank/DDBJ databases">
        <title>Genomic Encyclopedia of Type Strains, Phase IV (KMG-IV): sequencing the most valuable type-strain genomes for metagenomic binning, comparative biology and taxonomic classification.</title>
        <authorList>
            <person name="Goeker M."/>
        </authorList>
    </citation>
    <scope>NUCLEOTIDE SEQUENCE [LARGE SCALE GENOMIC DNA]</scope>
    <source>
        <strain evidence="1 2">DSM 17721</strain>
    </source>
</reference>
<organism evidence="1 2">
    <name type="scientific">Desulfosalsimonas propionicica</name>
    <dbReference type="NCBI Taxonomy" id="332175"/>
    <lineage>
        <taxon>Bacteria</taxon>
        <taxon>Pseudomonadati</taxon>
        <taxon>Thermodesulfobacteriota</taxon>
        <taxon>Desulfobacteria</taxon>
        <taxon>Desulfobacterales</taxon>
        <taxon>Desulfosalsimonadaceae</taxon>
        <taxon>Desulfosalsimonas</taxon>
    </lineage>
</organism>
<name>A0A7W0C6X2_9BACT</name>
<keyword evidence="2" id="KW-1185">Reference proteome</keyword>
<comment type="caution">
    <text evidence="1">The sequence shown here is derived from an EMBL/GenBank/DDBJ whole genome shotgun (WGS) entry which is preliminary data.</text>
</comment>
<accession>A0A7W0C6X2</accession>
<sequence>MSSQTSKVIPIADQPPPAVRQGVVTAVGKDGLTIAVSGKTVRARKAFSCIIEPEVQDTVLCCRDDNGTFFVLAIMDRPRSQAMKLVFPSDATLESASGSVNVFSQKAINMAAKDISAFSKNAVHKSDQGYIAYDRITASGTEVHASYKTVRLISGLINTMARQVIDKFKGYIRHTEDNDQVQAGQLTRRTSGLYSMDSRNTVMISKKETKIDGEKIYMA</sequence>